<name>A0ABY6BH90_9GAMM</name>
<dbReference type="CDD" id="cd07818">
    <property type="entry name" value="SRPBCC_1"/>
    <property type="match status" value="1"/>
</dbReference>
<dbReference type="InterPro" id="IPR011256">
    <property type="entry name" value="Reg_factor_effector_dom_sf"/>
</dbReference>
<organism evidence="1 2">
    <name type="scientific">Tahibacter amnicola</name>
    <dbReference type="NCBI Taxonomy" id="2976241"/>
    <lineage>
        <taxon>Bacteria</taxon>
        <taxon>Pseudomonadati</taxon>
        <taxon>Pseudomonadota</taxon>
        <taxon>Gammaproteobacteria</taxon>
        <taxon>Lysobacterales</taxon>
        <taxon>Rhodanobacteraceae</taxon>
        <taxon>Tahibacter</taxon>
    </lineage>
</organism>
<sequence>MRSLMRFLTGVLLLVLVAVAAAFLLPDRARVEREITVRRPPSQLYVLLSSFRRFNEWSPWYARDPSASYVLSGPDAGVGAKLSWTSERRDVGSGSQVIRALEPGRAIDIALELGDDIRPAVRFVLEPDGPDTRVRWTFDLDLPLTVDARFPRQVVGRYMGLVMDRMVGADYETGLARLKALAEQFPAVDIAGVDPVIVDLAGKKVIYMSVTSAAEEPAPTQARAAAFETLRRFADQHRLVAGTPPMTVTLSFDGSRWEFEAAVPAQWDVMPSDTPIRGKTTPSGPGVQWHYRGAREALPAAADKLHAWIAVKGLTPRDNTMMEYLDAAEVVGADAPTTLITVPVE</sequence>
<dbReference type="InterPro" id="IPR023393">
    <property type="entry name" value="START-like_dom_sf"/>
</dbReference>
<dbReference type="InterPro" id="IPR019587">
    <property type="entry name" value="Polyketide_cyclase/dehydratase"/>
</dbReference>
<dbReference type="Gene3D" id="3.20.80.10">
    <property type="entry name" value="Regulatory factor, effector binding domain"/>
    <property type="match status" value="1"/>
</dbReference>
<dbReference type="SUPFAM" id="SSF55961">
    <property type="entry name" value="Bet v1-like"/>
    <property type="match status" value="1"/>
</dbReference>
<reference evidence="1" key="1">
    <citation type="submission" date="2022-09" db="EMBL/GenBank/DDBJ databases">
        <title>Tahibacter sp. nov., isolated from a fresh water.</title>
        <authorList>
            <person name="Baek J.H."/>
            <person name="Lee J.K."/>
            <person name="Kim J.M."/>
            <person name="Jeon C.O."/>
        </authorList>
    </citation>
    <scope>NUCLEOTIDE SEQUENCE</scope>
    <source>
        <strain evidence="1">W38</strain>
    </source>
</reference>
<dbReference type="SUPFAM" id="SSF55136">
    <property type="entry name" value="Probable bacterial effector-binding domain"/>
    <property type="match status" value="1"/>
</dbReference>
<keyword evidence="2" id="KW-1185">Reference proteome</keyword>
<proteinExistence type="predicted"/>
<dbReference type="Pfam" id="PF10604">
    <property type="entry name" value="Polyketide_cyc2"/>
    <property type="match status" value="1"/>
</dbReference>
<dbReference type="EMBL" id="CP104694">
    <property type="protein sequence ID" value="UXI69379.1"/>
    <property type="molecule type" value="Genomic_DNA"/>
</dbReference>
<dbReference type="Proteomes" id="UP001064632">
    <property type="component" value="Chromosome"/>
</dbReference>
<gene>
    <name evidence="1" type="ORF">N4264_06945</name>
</gene>
<evidence type="ECO:0000313" key="2">
    <source>
        <dbReference type="Proteomes" id="UP001064632"/>
    </source>
</evidence>
<dbReference type="Gene3D" id="3.30.530.20">
    <property type="match status" value="1"/>
</dbReference>
<dbReference type="RefSeq" id="WP_261696334.1">
    <property type="nucleotide sequence ID" value="NZ_CP104694.1"/>
</dbReference>
<protein>
    <submittedName>
        <fullName evidence="1">SRPBCC family protein</fullName>
    </submittedName>
</protein>
<evidence type="ECO:0000313" key="1">
    <source>
        <dbReference type="EMBL" id="UXI69379.1"/>
    </source>
</evidence>
<accession>A0ABY6BH90</accession>